<evidence type="ECO:0000256" key="8">
    <source>
        <dbReference type="ARBA" id="ARBA00049244"/>
    </source>
</evidence>
<reference evidence="13" key="1">
    <citation type="submission" date="2016-10" db="EMBL/GenBank/DDBJ databases">
        <authorList>
            <person name="Varghese N."/>
            <person name="Submissions S."/>
        </authorList>
    </citation>
    <scope>NUCLEOTIDE SEQUENCE [LARGE SCALE GENOMIC DNA]</scope>
    <source>
        <strain evidence="13">DSM 11526</strain>
    </source>
</reference>
<comment type="catalytic activity">
    <reaction evidence="8">
        <text>DNA(n) + a 2'-deoxyribonucleoside 5'-triphosphate = DNA(n+1) + diphosphate</text>
        <dbReference type="Rhea" id="RHEA:22508"/>
        <dbReference type="Rhea" id="RHEA-COMP:17339"/>
        <dbReference type="Rhea" id="RHEA-COMP:17340"/>
        <dbReference type="ChEBI" id="CHEBI:33019"/>
        <dbReference type="ChEBI" id="CHEBI:61560"/>
        <dbReference type="ChEBI" id="CHEBI:173112"/>
        <dbReference type="EC" id="2.7.7.7"/>
    </reaction>
</comment>
<evidence type="ECO:0000256" key="5">
    <source>
        <dbReference type="ARBA" id="ARBA00022705"/>
    </source>
</evidence>
<dbReference type="Gene3D" id="1.10.8.60">
    <property type="match status" value="1"/>
</dbReference>
<proteinExistence type="inferred from homology"/>
<keyword evidence="5" id="KW-0235">DNA replication</keyword>
<evidence type="ECO:0000256" key="1">
    <source>
        <dbReference type="ARBA" id="ARBA00012417"/>
    </source>
</evidence>
<evidence type="ECO:0000256" key="7">
    <source>
        <dbReference type="ARBA" id="ARBA00034754"/>
    </source>
</evidence>
<dbReference type="SUPFAM" id="SSF48019">
    <property type="entry name" value="post-AAA+ oligomerization domain-like"/>
    <property type="match status" value="1"/>
</dbReference>
<sequence length="345" mass="38617">MKTRAEQLNAQLQRLTSPFPVFMITGDEPLQHAESCDAIRAWLRKAGFTERDVMHVDAGFSWERLLESANALSLFADRKIIELRLGSQKLDKQASALLQRYLDNPAPDNVLLIQADRLDAGAKKSAWFKQVEKCGMVVEIWPVEPEQLPQWMSQRAAAQGLQLSGDALQLLCARIEGNLLAAKQELDKLNLLYPSQTIDAEQVVEAVADSSRYDIFALSDAVLMRDPARCQKILQVLRQEGIEATLVLWALTREIRSLLNLQRGLASGVPYDTLCQREKIWGKRKPLMRKACQQTPAARLEGLLVLSHDIDLAIKGQLNSCPWLLLSSLTLELSGCQLGLPHPIH</sequence>
<accession>A0A1H4EU24</accession>
<dbReference type="InterPro" id="IPR008921">
    <property type="entry name" value="DNA_pol3_clamp-load_cplx_C"/>
</dbReference>
<dbReference type="PANTHER" id="PTHR34388">
    <property type="entry name" value="DNA POLYMERASE III SUBUNIT DELTA"/>
    <property type="match status" value="1"/>
</dbReference>
<evidence type="ECO:0000256" key="9">
    <source>
        <dbReference type="NCBIfam" id="TIGR01128"/>
    </source>
</evidence>
<evidence type="ECO:0000313" key="12">
    <source>
        <dbReference type="EMBL" id="SEA88523.1"/>
    </source>
</evidence>
<dbReference type="RefSeq" id="WP_091826839.1">
    <property type="nucleotide sequence ID" value="NZ_FNRJ01000009.1"/>
</dbReference>
<dbReference type="GO" id="GO:0003887">
    <property type="term" value="F:DNA-directed DNA polymerase activity"/>
    <property type="evidence" value="ECO:0007669"/>
    <property type="project" value="UniProtKB-UniRule"/>
</dbReference>
<dbReference type="GO" id="GO:0003677">
    <property type="term" value="F:DNA binding"/>
    <property type="evidence" value="ECO:0007669"/>
    <property type="project" value="InterPro"/>
</dbReference>
<dbReference type="Proteomes" id="UP000242469">
    <property type="component" value="Unassembled WGS sequence"/>
</dbReference>
<dbReference type="InterPro" id="IPR032780">
    <property type="entry name" value="DNA_pol3_delt_C"/>
</dbReference>
<dbReference type="Gene3D" id="1.20.272.10">
    <property type="match status" value="1"/>
</dbReference>
<evidence type="ECO:0000256" key="4">
    <source>
        <dbReference type="ARBA" id="ARBA00022695"/>
    </source>
</evidence>
<protein>
    <recommendedName>
        <fullName evidence="2 9">DNA polymerase III subunit delta</fullName>
        <ecNumber evidence="1 9">2.7.7.7</ecNumber>
    </recommendedName>
</protein>
<evidence type="ECO:0000259" key="11">
    <source>
        <dbReference type="Pfam" id="PF14840"/>
    </source>
</evidence>
<dbReference type="Pfam" id="PF06144">
    <property type="entry name" value="DNA_pol3_delta"/>
    <property type="match status" value="1"/>
</dbReference>
<dbReference type="InterPro" id="IPR005790">
    <property type="entry name" value="DNA_polIII_delta"/>
</dbReference>
<dbReference type="EC" id="2.7.7.7" evidence="1 9"/>
<dbReference type="SUPFAM" id="SSF52540">
    <property type="entry name" value="P-loop containing nucleoside triphosphate hydrolases"/>
    <property type="match status" value="1"/>
</dbReference>
<keyword evidence="3" id="KW-0808">Transferase</keyword>
<evidence type="ECO:0000313" key="13">
    <source>
        <dbReference type="Proteomes" id="UP000242469"/>
    </source>
</evidence>
<dbReference type="STRING" id="1122198.SAMN02745729_10976"/>
<dbReference type="Pfam" id="PF14840">
    <property type="entry name" value="DNA_pol3_delt_C"/>
    <property type="match status" value="1"/>
</dbReference>
<dbReference type="OrthoDB" id="9770982at2"/>
<dbReference type="GO" id="GO:0006261">
    <property type="term" value="P:DNA-templated DNA replication"/>
    <property type="evidence" value="ECO:0007669"/>
    <property type="project" value="TreeGrafter"/>
</dbReference>
<evidence type="ECO:0000256" key="6">
    <source>
        <dbReference type="ARBA" id="ARBA00022932"/>
    </source>
</evidence>
<comment type="similarity">
    <text evidence="7">Belongs to the DNA polymerase HolA subunit family.</text>
</comment>
<evidence type="ECO:0000256" key="2">
    <source>
        <dbReference type="ARBA" id="ARBA00017703"/>
    </source>
</evidence>
<keyword evidence="13" id="KW-1185">Reference proteome</keyword>
<dbReference type="CDD" id="cd18138">
    <property type="entry name" value="HLD_clamp_pol_III_delta"/>
    <property type="match status" value="1"/>
</dbReference>
<keyword evidence="6" id="KW-0239">DNA-directed DNA polymerase</keyword>
<gene>
    <name evidence="12" type="ORF">SAMN02745729_10976</name>
</gene>
<dbReference type="AlphaFoldDB" id="A0A1H4EU24"/>
<dbReference type="EMBL" id="FNRJ01000009">
    <property type="protein sequence ID" value="SEA88523.1"/>
    <property type="molecule type" value="Genomic_DNA"/>
</dbReference>
<evidence type="ECO:0000259" key="10">
    <source>
        <dbReference type="Pfam" id="PF06144"/>
    </source>
</evidence>
<dbReference type="NCBIfam" id="TIGR01128">
    <property type="entry name" value="holA"/>
    <property type="match status" value="1"/>
</dbReference>
<evidence type="ECO:0000256" key="3">
    <source>
        <dbReference type="ARBA" id="ARBA00022679"/>
    </source>
</evidence>
<keyword evidence="4" id="KW-0548">Nucleotidyltransferase</keyword>
<name>A0A1H4EU24_9GAMM</name>
<organism evidence="12 13">
    <name type="scientific">Marinobacterium iners DSM 11526</name>
    <dbReference type="NCBI Taxonomy" id="1122198"/>
    <lineage>
        <taxon>Bacteria</taxon>
        <taxon>Pseudomonadati</taxon>
        <taxon>Pseudomonadota</taxon>
        <taxon>Gammaproteobacteria</taxon>
        <taxon>Oceanospirillales</taxon>
        <taxon>Oceanospirillaceae</taxon>
        <taxon>Marinobacterium</taxon>
    </lineage>
</organism>
<dbReference type="PANTHER" id="PTHR34388:SF1">
    <property type="entry name" value="DNA POLYMERASE III SUBUNIT DELTA"/>
    <property type="match status" value="1"/>
</dbReference>
<dbReference type="InterPro" id="IPR010372">
    <property type="entry name" value="DNA_pol3_delta_N"/>
</dbReference>
<feature type="domain" description="DNA polymerase III subunit delta C-terminal" evidence="11">
    <location>
        <begin position="216"/>
        <end position="336"/>
    </location>
</feature>
<dbReference type="InterPro" id="IPR027417">
    <property type="entry name" value="P-loop_NTPase"/>
</dbReference>
<feature type="domain" description="DNA polymerase III delta N-terminal" evidence="10">
    <location>
        <begin position="23"/>
        <end position="139"/>
    </location>
</feature>
<dbReference type="Gene3D" id="3.40.50.300">
    <property type="entry name" value="P-loop containing nucleotide triphosphate hydrolases"/>
    <property type="match status" value="1"/>
</dbReference>
<dbReference type="GO" id="GO:0009360">
    <property type="term" value="C:DNA polymerase III complex"/>
    <property type="evidence" value="ECO:0007669"/>
    <property type="project" value="UniProtKB-UniRule"/>
</dbReference>